<dbReference type="InterPro" id="IPR017927">
    <property type="entry name" value="FAD-bd_FR_type"/>
</dbReference>
<dbReference type="PRINTS" id="PR00371">
    <property type="entry name" value="FPNCR"/>
</dbReference>
<comment type="cofactor">
    <cofactor evidence="2">
        <name>FAD</name>
        <dbReference type="ChEBI" id="CHEBI:57692"/>
    </cofactor>
</comment>
<dbReference type="FunFam" id="3.40.50.80:FF:000001">
    <property type="entry name" value="NADPH--cytochrome P450 reductase 1"/>
    <property type="match status" value="1"/>
</dbReference>
<name>A0A5B1MHV3_9MYCO</name>
<dbReference type="GO" id="GO:0019344">
    <property type="term" value="P:cysteine biosynthetic process"/>
    <property type="evidence" value="ECO:0007669"/>
    <property type="project" value="UniProtKB-KW"/>
</dbReference>
<dbReference type="PANTHER" id="PTHR19384:SF128">
    <property type="entry name" value="NADPH OXIDOREDUCTASE A"/>
    <property type="match status" value="1"/>
</dbReference>
<keyword evidence="6" id="KW-0274">FAD</keyword>
<dbReference type="InterPro" id="IPR023173">
    <property type="entry name" value="NADPH_Cyt_P450_Rdtase_alpha"/>
</dbReference>
<proteinExistence type="predicted"/>
<keyword evidence="7" id="KW-0521">NADP</keyword>
<dbReference type="InterPro" id="IPR039261">
    <property type="entry name" value="FNR_nucleotide-bd"/>
</dbReference>
<dbReference type="AlphaFoldDB" id="A0A5B1MHV3"/>
<dbReference type="PANTHER" id="PTHR19384">
    <property type="entry name" value="NITRIC OXIDE SYNTHASE-RELATED"/>
    <property type="match status" value="1"/>
</dbReference>
<evidence type="ECO:0000256" key="8">
    <source>
        <dbReference type="ARBA" id="ARBA00023002"/>
    </source>
</evidence>
<dbReference type="Gene3D" id="2.40.30.10">
    <property type="entry name" value="Translation factors"/>
    <property type="match status" value="1"/>
</dbReference>
<dbReference type="InterPro" id="IPR003097">
    <property type="entry name" value="CysJ-like_FAD-binding"/>
</dbReference>
<dbReference type="OrthoDB" id="7376058at2"/>
<feature type="domain" description="Flavodoxin-like" evidence="11">
    <location>
        <begin position="9"/>
        <end position="148"/>
    </location>
</feature>
<organism evidence="13 14">
    <name type="scientific">Mycolicibacter arupensis</name>
    <dbReference type="NCBI Taxonomy" id="342002"/>
    <lineage>
        <taxon>Bacteria</taxon>
        <taxon>Bacillati</taxon>
        <taxon>Actinomycetota</taxon>
        <taxon>Actinomycetes</taxon>
        <taxon>Mycobacteriales</taxon>
        <taxon>Mycobacteriaceae</taxon>
        <taxon>Mycolicibacter</taxon>
    </lineage>
</organism>
<gene>
    <name evidence="13" type="ORF">E6Q54_00290</name>
</gene>
<evidence type="ECO:0000256" key="3">
    <source>
        <dbReference type="ARBA" id="ARBA00012604"/>
    </source>
</evidence>
<accession>A0A5B1MHV3</accession>
<evidence type="ECO:0000256" key="5">
    <source>
        <dbReference type="ARBA" id="ARBA00022643"/>
    </source>
</evidence>
<comment type="caution">
    <text evidence="13">The sequence shown here is derived from an EMBL/GenBank/DDBJ whole genome shotgun (WGS) entry which is preliminary data.</text>
</comment>
<dbReference type="GO" id="GO:0050660">
    <property type="term" value="F:flavin adenine dinucleotide binding"/>
    <property type="evidence" value="ECO:0007669"/>
    <property type="project" value="TreeGrafter"/>
</dbReference>
<dbReference type="InterPro" id="IPR008254">
    <property type="entry name" value="Flavodoxin/NO_synth"/>
</dbReference>
<evidence type="ECO:0000256" key="1">
    <source>
        <dbReference type="ARBA" id="ARBA00001917"/>
    </source>
</evidence>
<evidence type="ECO:0000313" key="14">
    <source>
        <dbReference type="Proteomes" id="UP000321797"/>
    </source>
</evidence>
<keyword evidence="8" id="KW-0560">Oxidoreductase</keyword>
<dbReference type="PROSITE" id="PS50902">
    <property type="entry name" value="FLAVODOXIN_LIKE"/>
    <property type="match status" value="1"/>
</dbReference>
<keyword evidence="5" id="KW-0288">FMN</keyword>
<dbReference type="SUPFAM" id="SSF52343">
    <property type="entry name" value="Ferredoxin reductase-like, C-terminal NADP-linked domain"/>
    <property type="match status" value="1"/>
</dbReference>
<dbReference type="Pfam" id="PF00667">
    <property type="entry name" value="FAD_binding_1"/>
    <property type="match status" value="2"/>
</dbReference>
<dbReference type="PROSITE" id="PS51384">
    <property type="entry name" value="FAD_FR"/>
    <property type="match status" value="1"/>
</dbReference>
<evidence type="ECO:0000256" key="7">
    <source>
        <dbReference type="ARBA" id="ARBA00022857"/>
    </source>
</evidence>
<evidence type="ECO:0000256" key="10">
    <source>
        <dbReference type="ARBA" id="ARBA00052219"/>
    </source>
</evidence>
<comment type="cofactor">
    <cofactor evidence="1">
        <name>FMN</name>
        <dbReference type="ChEBI" id="CHEBI:58210"/>
    </cofactor>
</comment>
<keyword evidence="4" id="KW-0285">Flavoprotein</keyword>
<evidence type="ECO:0000259" key="12">
    <source>
        <dbReference type="PROSITE" id="PS51384"/>
    </source>
</evidence>
<dbReference type="InterPro" id="IPR001709">
    <property type="entry name" value="Flavoprot_Pyr_Nucl_cyt_Rdtase"/>
</dbReference>
<evidence type="ECO:0000256" key="6">
    <source>
        <dbReference type="ARBA" id="ARBA00022827"/>
    </source>
</evidence>
<reference evidence="13 14" key="1">
    <citation type="submission" date="2018-09" db="EMBL/GenBank/DDBJ databases">
        <title>Metagenome Assembled Genomes from an Advanced Water Purification Facility.</title>
        <authorList>
            <person name="Stamps B.W."/>
            <person name="Spear J.R."/>
        </authorList>
    </citation>
    <scope>NUCLEOTIDE SEQUENCE [LARGE SCALE GENOMIC DNA]</scope>
    <source>
        <strain evidence="13">Bin_29_2</strain>
    </source>
</reference>
<dbReference type="Pfam" id="PF00175">
    <property type="entry name" value="NAD_binding_1"/>
    <property type="match status" value="1"/>
</dbReference>
<dbReference type="Pfam" id="PF00258">
    <property type="entry name" value="Flavodoxin_1"/>
    <property type="match status" value="1"/>
</dbReference>
<dbReference type="InterPro" id="IPR017938">
    <property type="entry name" value="Riboflavin_synthase-like_b-brl"/>
</dbReference>
<evidence type="ECO:0000259" key="11">
    <source>
        <dbReference type="PROSITE" id="PS50902"/>
    </source>
</evidence>
<dbReference type="Gene3D" id="3.40.50.360">
    <property type="match status" value="1"/>
</dbReference>
<dbReference type="CDD" id="cd06199">
    <property type="entry name" value="SiR"/>
    <property type="match status" value="1"/>
</dbReference>
<comment type="catalytic activity">
    <reaction evidence="10">
        <text>hydrogen sulfide + 3 NADP(+) + 3 H2O = sulfite + 3 NADPH + 4 H(+)</text>
        <dbReference type="Rhea" id="RHEA:13801"/>
        <dbReference type="ChEBI" id="CHEBI:15377"/>
        <dbReference type="ChEBI" id="CHEBI:15378"/>
        <dbReference type="ChEBI" id="CHEBI:17359"/>
        <dbReference type="ChEBI" id="CHEBI:29919"/>
        <dbReference type="ChEBI" id="CHEBI:57783"/>
        <dbReference type="ChEBI" id="CHEBI:58349"/>
        <dbReference type="EC" id="1.8.1.2"/>
    </reaction>
</comment>
<evidence type="ECO:0000313" key="13">
    <source>
        <dbReference type="EMBL" id="TXI60581.1"/>
    </source>
</evidence>
<dbReference type="InterPro" id="IPR001433">
    <property type="entry name" value="OxRdtase_FAD/NAD-bd"/>
</dbReference>
<dbReference type="Gene3D" id="1.20.990.10">
    <property type="entry name" value="NADPH-cytochrome p450 Reductase, Chain A, domain 3"/>
    <property type="match status" value="1"/>
</dbReference>
<dbReference type="SUPFAM" id="SSF63380">
    <property type="entry name" value="Riboflavin synthase domain-like"/>
    <property type="match status" value="1"/>
</dbReference>
<dbReference type="SUPFAM" id="SSF52218">
    <property type="entry name" value="Flavoproteins"/>
    <property type="match status" value="1"/>
</dbReference>
<evidence type="ECO:0000256" key="4">
    <source>
        <dbReference type="ARBA" id="ARBA00022630"/>
    </source>
</evidence>
<keyword evidence="9" id="KW-0198">Cysteine biosynthesis</keyword>
<dbReference type="GO" id="GO:0005829">
    <property type="term" value="C:cytosol"/>
    <property type="evidence" value="ECO:0007669"/>
    <property type="project" value="TreeGrafter"/>
</dbReference>
<feature type="domain" description="FAD-binding FR-type" evidence="12">
    <location>
        <begin position="183"/>
        <end position="410"/>
    </location>
</feature>
<dbReference type="InterPro" id="IPR029039">
    <property type="entry name" value="Flavoprotein-like_sf"/>
</dbReference>
<dbReference type="EMBL" id="SSGD01000002">
    <property type="protein sequence ID" value="TXI60581.1"/>
    <property type="molecule type" value="Genomic_DNA"/>
</dbReference>
<sequence length="545" mass="59144">MNTGPEFSMIVGYGSDMGNAEDAAMSFAEAFAEATGRAAEAVELNQVDSDDLRSATHLIVVTSTWGDGEFPDNAALFWEALSAESAERLEHLGFAVLALGDTGYELFCNAGRLLDERLEQLGATRLAERLDIDGSYVKPAAAWTADVVKQLAAEHTHPTVGVAVASHQLDSPGPAAPPVPDRDNPIEVRVTVNRLLTAPGSDKEVRHYELDLTGTGITYTAGDSVAVHPTNDPDLVGALLAEFGVGPGHTVPGHDASLGELLTHELEIRTPSRALRELTAVRTGDAHAAAALAGAVPAARDSWLYGRDVLDLIRLGALKVDEVIDTLRPLQPRDYSIASSPLMSPDRLHLTVATVRYALADRRYGGVATTFLADRAETMRVHLRPNHSFRLPAPDVPIIMVGPGTGVAPFRAFLQERRAVGAAGRSWLFFGSRHRAGDYLYQDEFEEHHRSGTLSRLDLAFSRDGGADAPNRYVQQRMRENSAEIYRWLEDGAHLYVCGDAERMAKDVDATLHAIVADSGNMSSADAHTYVNQLVRSHRYLRDIY</sequence>
<dbReference type="GO" id="GO:0010181">
    <property type="term" value="F:FMN binding"/>
    <property type="evidence" value="ECO:0007669"/>
    <property type="project" value="InterPro"/>
</dbReference>
<dbReference type="EC" id="1.8.1.2" evidence="3"/>
<keyword evidence="9" id="KW-0028">Amino-acid biosynthesis</keyword>
<dbReference type="GO" id="GO:0004783">
    <property type="term" value="F:sulfite reductase (NADPH) activity"/>
    <property type="evidence" value="ECO:0007669"/>
    <property type="project" value="UniProtKB-EC"/>
</dbReference>
<dbReference type="PRINTS" id="PR00369">
    <property type="entry name" value="FLAVODOXIN"/>
</dbReference>
<protein>
    <recommendedName>
        <fullName evidence="3">assimilatory sulfite reductase (NADPH)</fullName>
        <ecNumber evidence="3">1.8.1.2</ecNumber>
    </recommendedName>
</protein>
<dbReference type="Proteomes" id="UP000321797">
    <property type="component" value="Unassembled WGS sequence"/>
</dbReference>
<dbReference type="InterPro" id="IPR001094">
    <property type="entry name" value="Flavdoxin-like"/>
</dbReference>
<evidence type="ECO:0000256" key="9">
    <source>
        <dbReference type="ARBA" id="ARBA00023192"/>
    </source>
</evidence>
<dbReference type="Gene3D" id="3.40.50.80">
    <property type="entry name" value="Nucleotide-binding domain of ferredoxin-NADP reductase (FNR) module"/>
    <property type="match status" value="1"/>
</dbReference>
<evidence type="ECO:0000256" key="2">
    <source>
        <dbReference type="ARBA" id="ARBA00001974"/>
    </source>
</evidence>